<evidence type="ECO:0000256" key="5">
    <source>
        <dbReference type="HAMAP-Rule" id="MF_00765"/>
    </source>
</evidence>
<dbReference type="InterPro" id="IPR006839">
    <property type="entry name" value="DarP"/>
</dbReference>
<comment type="function">
    <text evidence="5">Member of a network of 50S ribosomal subunit biogenesis factors which assembles along the 30S-50S interface, preventing incorrect 23S rRNA structures from forming. Promotes peptidyl transferase center (PTC) maturation.</text>
</comment>
<dbReference type="NCBIfam" id="NF003593">
    <property type="entry name" value="PRK05255.1-1"/>
    <property type="match status" value="1"/>
</dbReference>
<reference evidence="8" key="1">
    <citation type="journal article" date="2019" name="Int. J. Syst. Evol. Microbiol.">
        <title>The Global Catalogue of Microorganisms (GCM) 10K type strain sequencing project: providing services to taxonomists for standard genome sequencing and annotation.</title>
        <authorList>
            <consortium name="The Broad Institute Genomics Platform"/>
            <consortium name="The Broad Institute Genome Sequencing Center for Infectious Disease"/>
            <person name="Wu L."/>
            <person name="Ma J."/>
        </authorList>
    </citation>
    <scope>NUCLEOTIDE SEQUENCE [LARGE SCALE GENOMIC DNA]</scope>
    <source>
        <strain evidence="8">KCTC 52168</strain>
    </source>
</reference>
<evidence type="ECO:0000256" key="4">
    <source>
        <dbReference type="ARBA" id="ARBA00022884"/>
    </source>
</evidence>
<keyword evidence="1 5" id="KW-0963">Cytoplasm</keyword>
<dbReference type="SUPFAM" id="SSF158710">
    <property type="entry name" value="PSPTO4464-like"/>
    <property type="match status" value="1"/>
</dbReference>
<dbReference type="EMBL" id="JBHRTI010000001">
    <property type="protein sequence ID" value="MFC3146022.1"/>
    <property type="molecule type" value="Genomic_DNA"/>
</dbReference>
<evidence type="ECO:0000256" key="1">
    <source>
        <dbReference type="ARBA" id="ARBA00022490"/>
    </source>
</evidence>
<comment type="subcellular location">
    <subcellularLocation>
        <location evidence="5">Cytoplasm</location>
    </subcellularLocation>
    <text evidence="5">Associates with late stage pre-50S ribosomal subunits.</text>
</comment>
<evidence type="ECO:0000256" key="3">
    <source>
        <dbReference type="ARBA" id="ARBA00022730"/>
    </source>
</evidence>
<feature type="region of interest" description="Disordered" evidence="6">
    <location>
        <begin position="178"/>
        <end position="200"/>
    </location>
</feature>
<evidence type="ECO:0000313" key="7">
    <source>
        <dbReference type="EMBL" id="MFC3146022.1"/>
    </source>
</evidence>
<organism evidence="7 8">
    <name type="scientific">Piscinibacterium candidicorallinum</name>
    <dbReference type="NCBI Taxonomy" id="1793872"/>
    <lineage>
        <taxon>Bacteria</taxon>
        <taxon>Pseudomonadati</taxon>
        <taxon>Pseudomonadota</taxon>
        <taxon>Betaproteobacteria</taxon>
        <taxon>Burkholderiales</taxon>
        <taxon>Piscinibacterium</taxon>
    </lineage>
</organism>
<comment type="similarity">
    <text evidence="5">Belongs to the DarP family.</text>
</comment>
<name>A0ABV7H3W1_9BURK</name>
<dbReference type="RefSeq" id="WP_377300313.1">
    <property type="nucleotide sequence ID" value="NZ_CP180191.1"/>
</dbReference>
<keyword evidence="3 5" id="KW-0699">rRNA-binding</keyword>
<dbReference type="Gene3D" id="1.10.60.30">
    <property type="entry name" value="PSPTO4464-like domains"/>
    <property type="match status" value="2"/>
</dbReference>
<proteinExistence type="inferred from homology"/>
<dbReference type="Pfam" id="PF04751">
    <property type="entry name" value="DarP"/>
    <property type="match status" value="1"/>
</dbReference>
<feature type="region of interest" description="Disordered" evidence="6">
    <location>
        <begin position="1"/>
        <end position="25"/>
    </location>
</feature>
<dbReference type="InterPro" id="IPR023153">
    <property type="entry name" value="DarP_sf"/>
</dbReference>
<protein>
    <recommendedName>
        <fullName evidence="5">Dual-action ribosomal maturation protein DarP</fullName>
    </recommendedName>
    <alternativeName>
        <fullName evidence="5">Large ribosomal subunit assembly factor DarP</fullName>
    </alternativeName>
</protein>
<keyword evidence="2 5" id="KW-0690">Ribosome biogenesis</keyword>
<sequence length="200" mass="22653">MNRWHMPGQAPEDDDEDLDTGPSKTQIKKHMLALTEMGEQVVNLPDSQLARVPMSERLEKAIRECRRITAHGGRKRQIQYIGKLMRELDDAEVDAIRAKLAAFSGESNAENVRFHALERWRDRLLADDAALQAYLDKYPEVEVQRLRQLIREARKDASAGKPPKHARELFKLLRETEEAANPVQPVAQDGAPNAPEADDA</sequence>
<gene>
    <name evidence="7" type="primary">yjgA</name>
    <name evidence="5" type="synonym">darP</name>
    <name evidence="7" type="ORF">ACFOEN_00040</name>
</gene>
<keyword evidence="8" id="KW-1185">Reference proteome</keyword>
<dbReference type="CDD" id="cd16331">
    <property type="entry name" value="YjgA-like"/>
    <property type="match status" value="1"/>
</dbReference>
<evidence type="ECO:0000256" key="2">
    <source>
        <dbReference type="ARBA" id="ARBA00022517"/>
    </source>
</evidence>
<keyword evidence="4 5" id="KW-0694">RNA-binding</keyword>
<dbReference type="PANTHER" id="PTHR38101">
    <property type="entry name" value="UPF0307 PROTEIN YJGA"/>
    <property type="match status" value="1"/>
</dbReference>
<dbReference type="PANTHER" id="PTHR38101:SF1">
    <property type="entry name" value="UPF0307 PROTEIN YJGA"/>
    <property type="match status" value="1"/>
</dbReference>
<dbReference type="HAMAP" id="MF_00765">
    <property type="entry name" value="DarP"/>
    <property type="match status" value="1"/>
</dbReference>
<comment type="caution">
    <text evidence="7">The sequence shown here is derived from an EMBL/GenBank/DDBJ whole genome shotgun (WGS) entry which is preliminary data.</text>
</comment>
<evidence type="ECO:0000256" key="6">
    <source>
        <dbReference type="SAM" id="MobiDB-lite"/>
    </source>
</evidence>
<accession>A0ABV7H3W1</accession>
<dbReference type="PIRSF" id="PIRSF016183">
    <property type="entry name" value="UCP016183"/>
    <property type="match status" value="1"/>
</dbReference>
<dbReference type="Proteomes" id="UP001595556">
    <property type="component" value="Unassembled WGS sequence"/>
</dbReference>
<evidence type="ECO:0000313" key="8">
    <source>
        <dbReference type="Proteomes" id="UP001595556"/>
    </source>
</evidence>